<evidence type="ECO:0000256" key="6">
    <source>
        <dbReference type="PIRNR" id="PIRNR005651"/>
    </source>
</evidence>
<organism evidence="8 9">
    <name type="scientific">Isoalcanivorax pacificus W11-5</name>
    <dbReference type="NCBI Taxonomy" id="391936"/>
    <lineage>
        <taxon>Bacteria</taxon>
        <taxon>Pseudomonadati</taxon>
        <taxon>Pseudomonadota</taxon>
        <taxon>Gammaproteobacteria</taxon>
        <taxon>Oceanospirillales</taxon>
        <taxon>Alcanivoracaceae</taxon>
        <taxon>Isoalcanivorax</taxon>
    </lineage>
</organism>
<dbReference type="PANTHER" id="PTHR42911:SF1">
    <property type="entry name" value="MODULATOR OF FTSH PROTEASE HFLC"/>
    <property type="match status" value="1"/>
</dbReference>
<comment type="function">
    <text evidence="6">HflC and HflK could regulate a protease.</text>
</comment>
<feature type="domain" description="Band 7" evidence="7">
    <location>
        <begin position="15"/>
        <end position="231"/>
    </location>
</feature>
<dbReference type="AlphaFoldDB" id="A0A0B4XMI7"/>
<sequence length="336" mass="37909">MGLVAALFLVIAVLDSYFIINETERAVLKRFQEIVRTDIQPGIHFKVPFIDQVVRVDGRAMAYELPVQSYLTSERKLVDVSSFVIWRVQDVQRYVTVIGGGAANNSDRMRDIAQQRLNVRVAERLRNEVAQRTVQEVVAGRKEVIADTADPQSITPQVGDGSSDVPPPPVISAEEAGELAPAEDAREQLMVNVLAEIKRDVLEDFGIDVVDIRVKQVDWPDEVRDRVFARMSAERARDAARHRSEGREGAEKIRAAAERERTVLLADAYRQAELIRGDGDAEAAAIYASMYNRNQEFFRFHRSLQAYRETFNSRQDVLVLEPDGDFFRYLKSAGGN</sequence>
<keyword evidence="8" id="KW-0378">Hydrolase</keyword>
<dbReference type="Gene3D" id="3.30.479.30">
    <property type="entry name" value="Band 7 domain"/>
    <property type="match status" value="1"/>
</dbReference>
<keyword evidence="5" id="KW-0472">Membrane</keyword>
<dbReference type="NCBIfam" id="TIGR01932">
    <property type="entry name" value="hflC"/>
    <property type="match status" value="1"/>
</dbReference>
<dbReference type="SUPFAM" id="SSF117892">
    <property type="entry name" value="Band 7/SPFH domain"/>
    <property type="match status" value="2"/>
</dbReference>
<name>A0A0B4XMI7_9GAMM</name>
<comment type="similarity">
    <text evidence="2 6">Belongs to the band 7/mec-2 family. HflC subfamily.</text>
</comment>
<accession>A0A0B4XMI7</accession>
<dbReference type="KEGG" id="apac:S7S_15735"/>
<dbReference type="Pfam" id="PF01145">
    <property type="entry name" value="Band_7"/>
    <property type="match status" value="2"/>
</dbReference>
<evidence type="ECO:0000256" key="2">
    <source>
        <dbReference type="ARBA" id="ARBA00007862"/>
    </source>
</evidence>
<dbReference type="PANTHER" id="PTHR42911">
    <property type="entry name" value="MODULATOR OF FTSH PROTEASE HFLC"/>
    <property type="match status" value="1"/>
</dbReference>
<comment type="subcellular location">
    <subcellularLocation>
        <location evidence="1">Membrane</location>
        <topology evidence="1">Single-pass membrane protein</topology>
    </subcellularLocation>
</comment>
<dbReference type="HOGENOM" id="CLU_059167_3_0_6"/>
<dbReference type="EMBL" id="CP004387">
    <property type="protein sequence ID" value="AJD49559.1"/>
    <property type="molecule type" value="Genomic_DNA"/>
</dbReference>
<reference evidence="8 9" key="1">
    <citation type="journal article" date="2012" name="J. Bacteriol.">
        <title>Genome sequence of an alkane-degrading bacterium, Alcanivorax pacificus type strain W11-5, isolated from deep sea sediment.</title>
        <authorList>
            <person name="Lai Q."/>
            <person name="Shao Z."/>
        </authorList>
    </citation>
    <scope>NUCLEOTIDE SEQUENCE [LARGE SCALE GENOMIC DNA]</scope>
    <source>
        <strain evidence="8 9">W11-5</strain>
    </source>
</reference>
<dbReference type="SMART" id="SM00244">
    <property type="entry name" value="PHB"/>
    <property type="match status" value="1"/>
</dbReference>
<dbReference type="InterPro" id="IPR001107">
    <property type="entry name" value="Band_7"/>
</dbReference>
<evidence type="ECO:0000313" key="8">
    <source>
        <dbReference type="EMBL" id="AJD49559.1"/>
    </source>
</evidence>
<keyword evidence="8" id="KW-0645">Protease</keyword>
<evidence type="ECO:0000256" key="1">
    <source>
        <dbReference type="ARBA" id="ARBA00004167"/>
    </source>
</evidence>
<proteinExistence type="inferred from homology"/>
<gene>
    <name evidence="8" type="ORF">S7S_15735</name>
</gene>
<dbReference type="InterPro" id="IPR036013">
    <property type="entry name" value="Band_7/SPFH_dom_sf"/>
</dbReference>
<evidence type="ECO:0000256" key="3">
    <source>
        <dbReference type="ARBA" id="ARBA00022692"/>
    </source>
</evidence>
<dbReference type="GO" id="GO:0016020">
    <property type="term" value="C:membrane"/>
    <property type="evidence" value="ECO:0007669"/>
    <property type="project" value="UniProtKB-SubCell"/>
</dbReference>
<dbReference type="InterPro" id="IPR010200">
    <property type="entry name" value="HflC"/>
</dbReference>
<dbReference type="GO" id="GO:0006508">
    <property type="term" value="P:proteolysis"/>
    <property type="evidence" value="ECO:0007669"/>
    <property type="project" value="UniProtKB-KW"/>
</dbReference>
<keyword evidence="9" id="KW-1185">Reference proteome</keyword>
<keyword evidence="3" id="KW-0812">Transmembrane</keyword>
<dbReference type="PIRSF" id="PIRSF005651">
    <property type="entry name" value="HflC"/>
    <property type="match status" value="1"/>
</dbReference>
<dbReference type="Proteomes" id="UP000006764">
    <property type="component" value="Chromosome"/>
</dbReference>
<dbReference type="GO" id="GO:0008233">
    <property type="term" value="F:peptidase activity"/>
    <property type="evidence" value="ECO:0007669"/>
    <property type="project" value="UniProtKB-KW"/>
</dbReference>
<evidence type="ECO:0000256" key="4">
    <source>
        <dbReference type="ARBA" id="ARBA00022989"/>
    </source>
</evidence>
<evidence type="ECO:0000313" key="9">
    <source>
        <dbReference type="Proteomes" id="UP000006764"/>
    </source>
</evidence>
<evidence type="ECO:0000256" key="5">
    <source>
        <dbReference type="ARBA" id="ARBA00023136"/>
    </source>
</evidence>
<dbReference type="STRING" id="391936.S7S_15735"/>
<protein>
    <recommendedName>
        <fullName evidence="6">Protein HflC</fullName>
    </recommendedName>
</protein>
<evidence type="ECO:0000259" key="7">
    <source>
        <dbReference type="SMART" id="SM00244"/>
    </source>
</evidence>
<keyword evidence="4" id="KW-1133">Transmembrane helix</keyword>
<dbReference type="CDD" id="cd03405">
    <property type="entry name" value="SPFH_HflC"/>
    <property type="match status" value="1"/>
</dbReference>